<reference evidence="2 3" key="1">
    <citation type="submission" date="2016-11" db="EMBL/GenBank/DDBJ databases">
        <title>Draft Genome Sequences of Nine Cyanobacterial Strains from Diverse Habitats.</title>
        <authorList>
            <person name="Zhu T."/>
            <person name="Hou S."/>
            <person name="Lu X."/>
            <person name="Hess W.R."/>
        </authorList>
    </citation>
    <scope>NUCLEOTIDE SEQUENCE [LARGE SCALE GENOMIC DNA]</scope>
    <source>
        <strain evidence="2 3">NIES-593</strain>
    </source>
</reference>
<organism evidence="2 3">
    <name type="scientific">Hydrococcus rivularis NIES-593</name>
    <dbReference type="NCBI Taxonomy" id="1921803"/>
    <lineage>
        <taxon>Bacteria</taxon>
        <taxon>Bacillati</taxon>
        <taxon>Cyanobacteriota</taxon>
        <taxon>Cyanophyceae</taxon>
        <taxon>Pleurocapsales</taxon>
        <taxon>Hydrococcaceae</taxon>
        <taxon>Hydrococcus</taxon>
    </lineage>
</organism>
<dbReference type="EMBL" id="MRCB01000052">
    <property type="protein sequence ID" value="OKH18268.1"/>
    <property type="molecule type" value="Genomic_DNA"/>
</dbReference>
<sequence length="150" mass="17045">MKQKLVLLSASLIGLTLFGTVATAQLQRNVELKDGERHEHKMMEIPDGQPVPTVDLIVHRDALKGWNLELKVTNFAFAPEKVNQSSNFKEGHAHLYVNGKKITRLYGNWYYLDRLEPGRNEIKVSLNANGHETFMHRGKAIEDVAIVEVR</sequence>
<accession>A0A1U7H7F0</accession>
<keyword evidence="3" id="KW-1185">Reference proteome</keyword>
<comment type="caution">
    <text evidence="2">The sequence shown here is derived from an EMBL/GenBank/DDBJ whole genome shotgun (WGS) entry which is preliminary data.</text>
</comment>
<dbReference type="Proteomes" id="UP000186868">
    <property type="component" value="Unassembled WGS sequence"/>
</dbReference>
<feature type="chain" id="PRO_5012549939" evidence="1">
    <location>
        <begin position="25"/>
        <end position="150"/>
    </location>
</feature>
<dbReference type="STRING" id="1921803.NIES593_22315"/>
<dbReference type="AlphaFoldDB" id="A0A1U7H7F0"/>
<keyword evidence="1" id="KW-0732">Signal</keyword>
<dbReference type="RefSeq" id="WP_073601685.1">
    <property type="nucleotide sequence ID" value="NZ_MRCB01000052.1"/>
</dbReference>
<feature type="signal peptide" evidence="1">
    <location>
        <begin position="1"/>
        <end position="24"/>
    </location>
</feature>
<protein>
    <submittedName>
        <fullName evidence="2">Uncharacterized protein</fullName>
    </submittedName>
</protein>
<name>A0A1U7H7F0_9CYAN</name>
<proteinExistence type="predicted"/>
<dbReference type="OrthoDB" id="6385276at2"/>
<gene>
    <name evidence="2" type="ORF">NIES593_22315</name>
</gene>
<evidence type="ECO:0000256" key="1">
    <source>
        <dbReference type="SAM" id="SignalP"/>
    </source>
</evidence>
<evidence type="ECO:0000313" key="3">
    <source>
        <dbReference type="Proteomes" id="UP000186868"/>
    </source>
</evidence>
<evidence type="ECO:0000313" key="2">
    <source>
        <dbReference type="EMBL" id="OKH18268.1"/>
    </source>
</evidence>